<dbReference type="EMBL" id="BARU01024933">
    <property type="protein sequence ID" value="GAH55000.1"/>
    <property type="molecule type" value="Genomic_DNA"/>
</dbReference>
<comment type="cofactor">
    <cofactor evidence="1">
        <name>Mn(2+)</name>
        <dbReference type="ChEBI" id="CHEBI:29035"/>
    </cofactor>
</comment>
<sequence>MPQSTRNRRKHHPGRRSVELEDAGVVARARGRRGLAEEQPAAYKRVDDVVACVAAAGLARKVARLRPMGV</sequence>
<evidence type="ECO:0000256" key="1">
    <source>
        <dbReference type="ARBA" id="ARBA00001936"/>
    </source>
</evidence>
<evidence type="ECO:0000256" key="9">
    <source>
        <dbReference type="SAM" id="MobiDB-lite"/>
    </source>
</evidence>
<evidence type="ECO:0000256" key="6">
    <source>
        <dbReference type="ARBA" id="ARBA00023134"/>
    </source>
</evidence>
<proteinExistence type="predicted"/>
<dbReference type="SUPFAM" id="SSF103365">
    <property type="entry name" value="Hypothetical protein PH1602"/>
    <property type="match status" value="1"/>
</dbReference>
<dbReference type="GO" id="GO:0006396">
    <property type="term" value="P:RNA processing"/>
    <property type="evidence" value="ECO:0007669"/>
    <property type="project" value="InterPro"/>
</dbReference>
<gene>
    <name evidence="10" type="ORF">S03H2_40237</name>
</gene>
<evidence type="ECO:0000256" key="5">
    <source>
        <dbReference type="ARBA" id="ARBA00022741"/>
    </source>
</evidence>
<keyword evidence="3" id="KW-0436">Ligase</keyword>
<feature type="non-terminal residue" evidence="10">
    <location>
        <position position="70"/>
    </location>
</feature>
<dbReference type="GO" id="GO:0005525">
    <property type="term" value="F:GTP binding"/>
    <property type="evidence" value="ECO:0007669"/>
    <property type="project" value="UniProtKB-KW"/>
</dbReference>
<protein>
    <recommendedName>
        <fullName evidence="2">3'-phosphate/5'-hydroxy nucleic acid ligase</fullName>
        <ecNumber evidence="2">6.5.1.8</ecNumber>
    </recommendedName>
</protein>
<keyword evidence="6" id="KW-0342">GTP-binding</keyword>
<comment type="catalytic activity">
    <reaction evidence="8">
        <text>a 3'-end 3'-phospho-ribonucleotide-RNA + a 5'-end dephospho-ribonucleoside-RNA + GTP = a ribonucleotidyl-ribonucleotide-RNA + GMP + diphosphate</text>
        <dbReference type="Rhea" id="RHEA:68076"/>
        <dbReference type="Rhea" id="RHEA-COMP:10463"/>
        <dbReference type="Rhea" id="RHEA-COMP:13936"/>
        <dbReference type="Rhea" id="RHEA-COMP:17355"/>
        <dbReference type="ChEBI" id="CHEBI:33019"/>
        <dbReference type="ChEBI" id="CHEBI:37565"/>
        <dbReference type="ChEBI" id="CHEBI:58115"/>
        <dbReference type="ChEBI" id="CHEBI:83062"/>
        <dbReference type="ChEBI" id="CHEBI:138284"/>
        <dbReference type="ChEBI" id="CHEBI:173118"/>
        <dbReference type="EC" id="6.5.1.8"/>
    </reaction>
</comment>
<feature type="compositionally biased region" description="Basic residues" evidence="9">
    <location>
        <begin position="1"/>
        <end position="15"/>
    </location>
</feature>
<feature type="region of interest" description="Disordered" evidence="9">
    <location>
        <begin position="1"/>
        <end position="21"/>
    </location>
</feature>
<organism evidence="10">
    <name type="scientific">marine sediment metagenome</name>
    <dbReference type="NCBI Taxonomy" id="412755"/>
    <lineage>
        <taxon>unclassified sequences</taxon>
        <taxon>metagenomes</taxon>
        <taxon>ecological metagenomes</taxon>
    </lineage>
</organism>
<dbReference type="GO" id="GO:0170057">
    <property type="term" value="F:RNA ligase (GTP) activity"/>
    <property type="evidence" value="ECO:0007669"/>
    <property type="project" value="UniProtKB-EC"/>
</dbReference>
<evidence type="ECO:0000256" key="8">
    <source>
        <dbReference type="ARBA" id="ARBA00047746"/>
    </source>
</evidence>
<evidence type="ECO:0000256" key="4">
    <source>
        <dbReference type="ARBA" id="ARBA00022723"/>
    </source>
</evidence>
<evidence type="ECO:0000256" key="2">
    <source>
        <dbReference type="ARBA" id="ARBA00012726"/>
    </source>
</evidence>
<keyword evidence="5" id="KW-0547">Nucleotide-binding</keyword>
<dbReference type="Gene3D" id="3.90.1860.10">
    <property type="entry name" value="tRNA-splicing ligase RtcB"/>
    <property type="match status" value="1"/>
</dbReference>
<dbReference type="Pfam" id="PF01139">
    <property type="entry name" value="RtcB"/>
    <property type="match status" value="1"/>
</dbReference>
<evidence type="ECO:0000256" key="3">
    <source>
        <dbReference type="ARBA" id="ARBA00022598"/>
    </source>
</evidence>
<keyword evidence="7" id="KW-0464">Manganese</keyword>
<evidence type="ECO:0000313" key="10">
    <source>
        <dbReference type="EMBL" id="GAH55000.1"/>
    </source>
</evidence>
<evidence type="ECO:0000256" key="7">
    <source>
        <dbReference type="ARBA" id="ARBA00023211"/>
    </source>
</evidence>
<dbReference type="EC" id="6.5.1.8" evidence="2"/>
<dbReference type="AlphaFoldDB" id="X1HD91"/>
<name>X1HD91_9ZZZZ</name>
<accession>X1HD91</accession>
<keyword evidence="4" id="KW-0479">Metal-binding</keyword>
<comment type="caution">
    <text evidence="10">The sequence shown here is derived from an EMBL/GenBank/DDBJ whole genome shotgun (WGS) entry which is preliminary data.</text>
</comment>
<dbReference type="GO" id="GO:0046872">
    <property type="term" value="F:metal ion binding"/>
    <property type="evidence" value="ECO:0007669"/>
    <property type="project" value="UniProtKB-KW"/>
</dbReference>
<dbReference type="InterPro" id="IPR001233">
    <property type="entry name" value="RtcB"/>
</dbReference>
<reference evidence="10" key="1">
    <citation type="journal article" date="2014" name="Front. Microbiol.">
        <title>High frequency of phylogenetically diverse reductive dehalogenase-homologous genes in deep subseafloor sedimentary metagenomes.</title>
        <authorList>
            <person name="Kawai M."/>
            <person name="Futagami T."/>
            <person name="Toyoda A."/>
            <person name="Takaki Y."/>
            <person name="Nishi S."/>
            <person name="Hori S."/>
            <person name="Arai W."/>
            <person name="Tsubouchi T."/>
            <person name="Morono Y."/>
            <person name="Uchiyama I."/>
            <person name="Ito T."/>
            <person name="Fujiyama A."/>
            <person name="Inagaki F."/>
            <person name="Takami H."/>
        </authorList>
    </citation>
    <scope>NUCLEOTIDE SEQUENCE</scope>
    <source>
        <strain evidence="10">Expedition CK06-06</strain>
    </source>
</reference>
<dbReference type="InterPro" id="IPR036025">
    <property type="entry name" value="RtcB-like_sf"/>
</dbReference>